<comment type="caution">
    <text evidence="6">The sequence shown here is derived from an EMBL/GenBank/DDBJ whole genome shotgun (WGS) entry which is preliminary data.</text>
</comment>
<feature type="signal peptide" evidence="4">
    <location>
        <begin position="1"/>
        <end position="27"/>
    </location>
</feature>
<evidence type="ECO:0000313" key="6">
    <source>
        <dbReference type="EMBL" id="CAI8038608.1"/>
    </source>
</evidence>
<feature type="domain" description="PBP" evidence="5">
    <location>
        <begin position="394"/>
        <end position="645"/>
    </location>
</feature>
<accession>A0AA35SZA2</accession>
<evidence type="ECO:0000256" key="2">
    <source>
        <dbReference type="ARBA" id="ARBA00022729"/>
    </source>
</evidence>
<keyword evidence="2 4" id="KW-0732">Signal</keyword>
<sequence length="696" mass="73026">MSSATMATLRKLPFRLLLVIAVMGCAAVLMAAACSAADESPPGQSANGSASASTGAPGDQPGKVADPATYATLSGDISIDGSSTVFPITEAVAEAFGGLTDDNVRVVVGISGTGGGFKKFCDDEIVISDASRPIKQKEVDLCSAAGIEYIELPVAIDGVSVVVNPANDFVDCLTVEQLNTIWSPESEGVVSQWNQVNPDWPAEEIKLYAPGVDSGTFDYFTEAVNGDGGVSRGDFVASEDDNVLVQGVSGDKYSIGYFGYAYYVENKDKVKVVPVDGGNGCVAPTDDAINNGSYAPLSRPLFIYVRSDAAEQEHISEFVKYYLSANGQELAASVGYIPFPQQVYDLGLAKLEAGTVGTVFGGDDAFKGPIADGLGGGAMTEDKMTHIVDYGNLSGDISIDGSSTVFPITEAVAEAFGGLTDDNVRVVVGISGTGGGFKKFCDDETVISDASRPIKQKEVDLCSAAGIEYIELPVAIDGVSVVVNPANDFVDCLTVEQLNTIWSPESEGVVSQWNQVNPDWPAEEIKLYAPGVDSGTFDYFTEAVNGDGGVSRGDFVASEDDNVLVQGVSGDKYSIGYFGYAYYVENKDKVKVVPVDGGNGCVAPTDDAINNGSYAPLSRPLFIYVRSDAAEQEHISEFVKYYLSANGQELAASVGYIPFPQQVYDLGLAKLEAGTVGTVFGGDDAFKGPVTDGLQQ</sequence>
<evidence type="ECO:0000259" key="5">
    <source>
        <dbReference type="Pfam" id="PF12849"/>
    </source>
</evidence>
<evidence type="ECO:0000256" key="1">
    <source>
        <dbReference type="ARBA" id="ARBA00022448"/>
    </source>
</evidence>
<dbReference type="CDD" id="cd13654">
    <property type="entry name" value="PBP2_phosphate_like_2"/>
    <property type="match status" value="2"/>
</dbReference>
<dbReference type="Pfam" id="PF12849">
    <property type="entry name" value="PBP_like_2"/>
    <property type="match status" value="2"/>
</dbReference>
<dbReference type="PANTHER" id="PTHR30570">
    <property type="entry name" value="PERIPLASMIC PHOSPHATE BINDING COMPONENT OF PHOSPHATE ABC TRANSPORTER"/>
    <property type="match status" value="1"/>
</dbReference>
<dbReference type="EMBL" id="CASHTH010003003">
    <property type="protein sequence ID" value="CAI8038608.1"/>
    <property type="molecule type" value="Genomic_DNA"/>
</dbReference>
<evidence type="ECO:0000256" key="4">
    <source>
        <dbReference type="SAM" id="SignalP"/>
    </source>
</evidence>
<name>A0AA35SZA2_GEOBA</name>
<dbReference type="InterPro" id="IPR050811">
    <property type="entry name" value="Phosphate_ABC_transporter"/>
</dbReference>
<feature type="chain" id="PRO_5041456391" evidence="4">
    <location>
        <begin position="28"/>
        <end position="696"/>
    </location>
</feature>
<dbReference type="NCBIfam" id="TIGR02136">
    <property type="entry name" value="ptsS_2"/>
    <property type="match status" value="2"/>
</dbReference>
<reference evidence="6" key="1">
    <citation type="submission" date="2023-03" db="EMBL/GenBank/DDBJ databases">
        <authorList>
            <person name="Steffen K."/>
            <person name="Cardenas P."/>
        </authorList>
    </citation>
    <scope>NUCLEOTIDE SEQUENCE</scope>
</reference>
<evidence type="ECO:0000256" key="3">
    <source>
        <dbReference type="SAM" id="MobiDB-lite"/>
    </source>
</evidence>
<dbReference type="SUPFAM" id="SSF53850">
    <property type="entry name" value="Periplasmic binding protein-like II"/>
    <property type="match status" value="2"/>
</dbReference>
<protein>
    <submittedName>
        <fullName evidence="6">Protein SphX</fullName>
    </submittedName>
</protein>
<organism evidence="6 7">
    <name type="scientific">Geodia barretti</name>
    <name type="common">Barrett's horny sponge</name>
    <dbReference type="NCBI Taxonomy" id="519541"/>
    <lineage>
        <taxon>Eukaryota</taxon>
        <taxon>Metazoa</taxon>
        <taxon>Porifera</taxon>
        <taxon>Demospongiae</taxon>
        <taxon>Heteroscleromorpha</taxon>
        <taxon>Tetractinellida</taxon>
        <taxon>Astrophorina</taxon>
        <taxon>Geodiidae</taxon>
        <taxon>Geodia</taxon>
    </lineage>
</organism>
<evidence type="ECO:0000313" key="7">
    <source>
        <dbReference type="Proteomes" id="UP001174909"/>
    </source>
</evidence>
<gene>
    <name evidence="6" type="ORF">GBAR_LOCUS21531</name>
</gene>
<dbReference type="PANTHER" id="PTHR30570:SF1">
    <property type="entry name" value="PHOSPHATE-BINDING PROTEIN PSTS"/>
    <property type="match status" value="1"/>
</dbReference>
<proteinExistence type="predicted"/>
<feature type="domain" description="PBP" evidence="5">
    <location>
        <begin position="68"/>
        <end position="325"/>
    </location>
</feature>
<dbReference type="InterPro" id="IPR011862">
    <property type="entry name" value="Phos-bd"/>
</dbReference>
<dbReference type="AlphaFoldDB" id="A0AA35SZA2"/>
<dbReference type="Proteomes" id="UP001174909">
    <property type="component" value="Unassembled WGS sequence"/>
</dbReference>
<keyword evidence="7" id="KW-1185">Reference proteome</keyword>
<dbReference type="InterPro" id="IPR024370">
    <property type="entry name" value="PBP_domain"/>
</dbReference>
<feature type="compositionally biased region" description="Low complexity" evidence="3">
    <location>
        <begin position="40"/>
        <end position="58"/>
    </location>
</feature>
<keyword evidence="1" id="KW-0813">Transport</keyword>
<feature type="region of interest" description="Disordered" evidence="3">
    <location>
        <begin position="40"/>
        <end position="65"/>
    </location>
</feature>
<dbReference type="GO" id="GO:0042301">
    <property type="term" value="F:phosphate ion binding"/>
    <property type="evidence" value="ECO:0007669"/>
    <property type="project" value="InterPro"/>
</dbReference>
<dbReference type="Gene3D" id="3.40.190.10">
    <property type="entry name" value="Periplasmic binding protein-like II"/>
    <property type="match status" value="4"/>
</dbReference>